<evidence type="ECO:0000313" key="1">
    <source>
        <dbReference type="EMBL" id="KAI9899027.1"/>
    </source>
</evidence>
<gene>
    <name evidence="1" type="ORF">N3K66_005488</name>
</gene>
<accession>A0ACC0UZW8</accession>
<comment type="caution">
    <text evidence="1">The sequence shown here is derived from an EMBL/GenBank/DDBJ whole genome shotgun (WGS) entry which is preliminary data.</text>
</comment>
<name>A0ACC0UZW8_9HYPO</name>
<dbReference type="Proteomes" id="UP001163324">
    <property type="component" value="Chromosome 5"/>
</dbReference>
<sequence length="553" mass="59429">MAASISFPSYSGAGSRLSMGSSHSKSSRGRSSVSVKPILKKLHSSSHSYTYSSHSEKNSLDLDRGWEEQPSFPGYTSVTTSHSYPDNQQYTFSRTGTSASAAGAAVGADLDSFSSDLNKLGGLSLSSTSSTVPTTTTATSSGFTITPTLSSTTSAVTTVATLSSHARSISGNSVATSGSAGRNGSFVHPFQQTPRTSTPPLLPYATARASLDNCYISGSSSNLREYSSTTITETDDAEDNDIEVSTFGCPSRASTLPQISSNSTASLHKQQQHHRQSSLPNSSSSASSSPEVTTATSHPLRVATAARSASAAVVTSAVSASAPRFSSQPRSSVDGHLTSSSLLASTVTESSPLSSPSTTPMACSPQMPSSTSTSATSPLSFRHSLDMNNFRIRSRSDVDTQTRQEQVRRARKKFEEKERAKQEKYSREQSRKKERQGIKDAQRQERISFQKPNISDMVNVRTSSSTFDSAGHRPAYSRKSTGASRYNDGAVITNEKPDYEIGGYDDAFPGQDPTADDVHFEPNRRTKRRNRNGSPWTAFVLWFRTRLLKLGRR</sequence>
<protein>
    <submittedName>
        <fullName evidence="1">Uncharacterized protein</fullName>
    </submittedName>
</protein>
<evidence type="ECO:0000313" key="2">
    <source>
        <dbReference type="Proteomes" id="UP001163324"/>
    </source>
</evidence>
<proteinExistence type="predicted"/>
<organism evidence="1 2">
    <name type="scientific">Trichothecium roseum</name>
    <dbReference type="NCBI Taxonomy" id="47278"/>
    <lineage>
        <taxon>Eukaryota</taxon>
        <taxon>Fungi</taxon>
        <taxon>Dikarya</taxon>
        <taxon>Ascomycota</taxon>
        <taxon>Pezizomycotina</taxon>
        <taxon>Sordariomycetes</taxon>
        <taxon>Hypocreomycetidae</taxon>
        <taxon>Hypocreales</taxon>
        <taxon>Hypocreales incertae sedis</taxon>
        <taxon>Trichothecium</taxon>
    </lineage>
</organism>
<dbReference type="EMBL" id="CM047944">
    <property type="protein sequence ID" value="KAI9899027.1"/>
    <property type="molecule type" value="Genomic_DNA"/>
</dbReference>
<keyword evidence="2" id="KW-1185">Reference proteome</keyword>
<reference evidence="1" key="1">
    <citation type="submission" date="2022-10" db="EMBL/GenBank/DDBJ databases">
        <title>Complete Genome of Trichothecium roseum strain YXFP-22015, a Plant Pathogen Isolated from Citrus.</title>
        <authorList>
            <person name="Wang Y."/>
            <person name="Zhu L."/>
        </authorList>
    </citation>
    <scope>NUCLEOTIDE SEQUENCE</scope>
    <source>
        <strain evidence="1">YXFP-22015</strain>
    </source>
</reference>